<dbReference type="AlphaFoldDB" id="A0A5C3LQ47"/>
<evidence type="ECO:0000313" key="3">
    <source>
        <dbReference type="Proteomes" id="UP000308652"/>
    </source>
</evidence>
<sequence>MSSQHQATAVRPSTAIQYGAELLYALIENERTNIENFYQQKFHELETRFSQLHQPTESGYTTVTRIHDLENQLAEAKEDATKARLEALEARQVSSVTKAEATRWESEFEKLRSLLGGIGMVYEEDSIKFKGESARAVAEVISNARKQMSTSGVDIDEHLEMASDPLEFLAVFRVLLERDRLTIEHLQSTCKELESRLDEKRRNELISFDERVQILKQRLGGPNSPLPAEALQGLERASAAQNGFNLDGTLIRNDAEG</sequence>
<proteinExistence type="predicted"/>
<feature type="coiled-coil region" evidence="1">
    <location>
        <begin position="66"/>
        <end position="93"/>
    </location>
</feature>
<reference evidence="2 3" key="1">
    <citation type="journal article" date="2019" name="Nat. Ecol. Evol.">
        <title>Megaphylogeny resolves global patterns of mushroom evolution.</title>
        <authorList>
            <person name="Varga T."/>
            <person name="Krizsan K."/>
            <person name="Foldi C."/>
            <person name="Dima B."/>
            <person name="Sanchez-Garcia M."/>
            <person name="Sanchez-Ramirez S."/>
            <person name="Szollosi G.J."/>
            <person name="Szarkandi J.G."/>
            <person name="Papp V."/>
            <person name="Albert L."/>
            <person name="Andreopoulos W."/>
            <person name="Angelini C."/>
            <person name="Antonin V."/>
            <person name="Barry K.W."/>
            <person name="Bougher N.L."/>
            <person name="Buchanan P."/>
            <person name="Buyck B."/>
            <person name="Bense V."/>
            <person name="Catcheside P."/>
            <person name="Chovatia M."/>
            <person name="Cooper J."/>
            <person name="Damon W."/>
            <person name="Desjardin D."/>
            <person name="Finy P."/>
            <person name="Geml J."/>
            <person name="Haridas S."/>
            <person name="Hughes K."/>
            <person name="Justo A."/>
            <person name="Karasinski D."/>
            <person name="Kautmanova I."/>
            <person name="Kiss B."/>
            <person name="Kocsube S."/>
            <person name="Kotiranta H."/>
            <person name="LaButti K.M."/>
            <person name="Lechner B.E."/>
            <person name="Liimatainen K."/>
            <person name="Lipzen A."/>
            <person name="Lukacs Z."/>
            <person name="Mihaltcheva S."/>
            <person name="Morgado L.N."/>
            <person name="Niskanen T."/>
            <person name="Noordeloos M.E."/>
            <person name="Ohm R.A."/>
            <person name="Ortiz-Santana B."/>
            <person name="Ovrebo C."/>
            <person name="Racz N."/>
            <person name="Riley R."/>
            <person name="Savchenko A."/>
            <person name="Shiryaev A."/>
            <person name="Soop K."/>
            <person name="Spirin V."/>
            <person name="Szebenyi C."/>
            <person name="Tomsovsky M."/>
            <person name="Tulloss R.E."/>
            <person name="Uehling J."/>
            <person name="Grigoriev I.V."/>
            <person name="Vagvolgyi C."/>
            <person name="Papp T."/>
            <person name="Martin F.M."/>
            <person name="Miettinen O."/>
            <person name="Hibbett D.S."/>
            <person name="Nagy L.G."/>
        </authorList>
    </citation>
    <scope>NUCLEOTIDE SEQUENCE [LARGE SCALE GENOMIC DNA]</scope>
    <source>
        <strain evidence="2 3">CBS 166.37</strain>
    </source>
</reference>
<evidence type="ECO:0000313" key="2">
    <source>
        <dbReference type="EMBL" id="TFK34428.1"/>
    </source>
</evidence>
<protein>
    <submittedName>
        <fullName evidence="2">Uncharacterized protein</fullName>
    </submittedName>
</protein>
<feature type="coiled-coil region" evidence="1">
    <location>
        <begin position="176"/>
        <end position="203"/>
    </location>
</feature>
<evidence type="ECO:0000256" key="1">
    <source>
        <dbReference type="SAM" id="Coils"/>
    </source>
</evidence>
<dbReference type="OrthoDB" id="3063101at2759"/>
<name>A0A5C3LQ47_9AGAR</name>
<keyword evidence="3" id="KW-1185">Reference proteome</keyword>
<keyword evidence="1" id="KW-0175">Coiled coil</keyword>
<dbReference type="Proteomes" id="UP000308652">
    <property type="component" value="Unassembled WGS sequence"/>
</dbReference>
<accession>A0A5C3LQ47</accession>
<gene>
    <name evidence="2" type="ORF">BDQ12DRAFT_715271</name>
</gene>
<organism evidence="2 3">
    <name type="scientific">Crucibulum laeve</name>
    <dbReference type="NCBI Taxonomy" id="68775"/>
    <lineage>
        <taxon>Eukaryota</taxon>
        <taxon>Fungi</taxon>
        <taxon>Dikarya</taxon>
        <taxon>Basidiomycota</taxon>
        <taxon>Agaricomycotina</taxon>
        <taxon>Agaricomycetes</taxon>
        <taxon>Agaricomycetidae</taxon>
        <taxon>Agaricales</taxon>
        <taxon>Agaricineae</taxon>
        <taxon>Nidulariaceae</taxon>
        <taxon>Crucibulum</taxon>
    </lineage>
</organism>
<dbReference type="EMBL" id="ML213631">
    <property type="protein sequence ID" value="TFK34428.1"/>
    <property type="molecule type" value="Genomic_DNA"/>
</dbReference>